<proteinExistence type="predicted"/>
<dbReference type="AlphaFoldDB" id="A0A5J4Q5G1"/>
<name>A0A5J4Q5G1_9ZZZZ</name>
<gene>
    <name evidence="1" type="ORF">EZS27_032756</name>
</gene>
<dbReference type="EMBL" id="SNRY01004666">
    <property type="protein sequence ID" value="KAA6317025.1"/>
    <property type="molecule type" value="Genomic_DNA"/>
</dbReference>
<evidence type="ECO:0000313" key="1">
    <source>
        <dbReference type="EMBL" id="KAA6317025.1"/>
    </source>
</evidence>
<accession>A0A5J4Q5G1</accession>
<protein>
    <submittedName>
        <fullName evidence="1">Uncharacterized protein</fullName>
    </submittedName>
</protein>
<organism evidence="1">
    <name type="scientific">termite gut metagenome</name>
    <dbReference type="NCBI Taxonomy" id="433724"/>
    <lineage>
        <taxon>unclassified sequences</taxon>
        <taxon>metagenomes</taxon>
        <taxon>organismal metagenomes</taxon>
    </lineage>
</organism>
<comment type="caution">
    <text evidence="1">The sequence shown here is derived from an EMBL/GenBank/DDBJ whole genome shotgun (WGS) entry which is preliminary data.</text>
</comment>
<reference evidence="1" key="1">
    <citation type="submission" date="2019-03" db="EMBL/GenBank/DDBJ databases">
        <title>Single cell metagenomics reveals metabolic interactions within the superorganism composed of flagellate Streblomastix strix and complex community of Bacteroidetes bacteria on its surface.</title>
        <authorList>
            <person name="Treitli S.C."/>
            <person name="Kolisko M."/>
            <person name="Husnik F."/>
            <person name="Keeling P."/>
            <person name="Hampl V."/>
        </authorList>
    </citation>
    <scope>NUCLEOTIDE SEQUENCE</scope>
    <source>
        <strain evidence="1">STM</strain>
    </source>
</reference>
<sequence length="51" mass="5976">MVVMVITILGLVFAIGGQRQTISQYQDNELKYRCIKCRGRQQEKIFIGWKD</sequence>